<name>A0ABQ9ZLN7_9CRUS</name>
<evidence type="ECO:0000313" key="1">
    <source>
        <dbReference type="EMBL" id="KAK4013571.1"/>
    </source>
</evidence>
<proteinExistence type="predicted"/>
<dbReference type="PANTHER" id="PTHR33053:SF9">
    <property type="entry name" value="AGAP000105-PA"/>
    <property type="match status" value="1"/>
</dbReference>
<dbReference type="PANTHER" id="PTHR33053">
    <property type="entry name" value="PROTEIN, PUTATIVE-RELATED"/>
    <property type="match status" value="1"/>
</dbReference>
<organism evidence="1 2">
    <name type="scientific">Daphnia magna</name>
    <dbReference type="NCBI Taxonomy" id="35525"/>
    <lineage>
        <taxon>Eukaryota</taxon>
        <taxon>Metazoa</taxon>
        <taxon>Ecdysozoa</taxon>
        <taxon>Arthropoda</taxon>
        <taxon>Crustacea</taxon>
        <taxon>Branchiopoda</taxon>
        <taxon>Diplostraca</taxon>
        <taxon>Cladocera</taxon>
        <taxon>Anomopoda</taxon>
        <taxon>Daphniidae</taxon>
        <taxon>Daphnia</taxon>
    </lineage>
</organism>
<protein>
    <submittedName>
        <fullName evidence="1">Uncharacterized protein</fullName>
    </submittedName>
</protein>
<evidence type="ECO:0000313" key="2">
    <source>
        <dbReference type="Proteomes" id="UP001234178"/>
    </source>
</evidence>
<reference evidence="1 2" key="1">
    <citation type="journal article" date="2023" name="Nucleic Acids Res.">
        <title>The hologenome of Daphnia magna reveals possible DNA methylation and microbiome-mediated evolution of the host genome.</title>
        <authorList>
            <person name="Chaturvedi A."/>
            <person name="Li X."/>
            <person name="Dhandapani V."/>
            <person name="Marshall H."/>
            <person name="Kissane S."/>
            <person name="Cuenca-Cambronero M."/>
            <person name="Asole G."/>
            <person name="Calvet F."/>
            <person name="Ruiz-Romero M."/>
            <person name="Marangio P."/>
            <person name="Guigo R."/>
            <person name="Rago D."/>
            <person name="Mirbahai L."/>
            <person name="Eastwood N."/>
            <person name="Colbourne J.K."/>
            <person name="Zhou J."/>
            <person name="Mallon E."/>
            <person name="Orsini L."/>
        </authorList>
    </citation>
    <scope>NUCLEOTIDE SEQUENCE [LARGE SCALE GENOMIC DNA]</scope>
    <source>
        <strain evidence="1">LRV0_1</strain>
    </source>
</reference>
<dbReference type="Proteomes" id="UP001234178">
    <property type="component" value="Unassembled WGS sequence"/>
</dbReference>
<dbReference type="EMBL" id="JAOYFB010000004">
    <property type="protein sequence ID" value="KAK4013571.1"/>
    <property type="molecule type" value="Genomic_DNA"/>
</dbReference>
<gene>
    <name evidence="1" type="ORF">OUZ56_026124</name>
</gene>
<keyword evidence="2" id="KW-1185">Reference proteome</keyword>
<sequence>MPYIGKQRAQGISGVRRKKPFVGKRQMRRRVNISVATFNRRDDMNTVIAGDIVELDSAGPPFSIAAQCSEFPSLDCDRDQTINTGEGLAVNRDPYQYNSDYESQEEYESDNELQRLVLDSSDSEEDQDDFPWDWNDLRDDVNDVLDEQSKRESKFKTSLVNWVVECNIPRSHVNNLLRRLKDDAGLNYLPLDWRTLMSSKRGKVDVIDMKPGKYHHFQVEPAMHAILLAIEAKGISIPEEVFILFNIDGLPLSNSSSSDFWPILCKVLGNSISFFYLVAYFQSFFFVF</sequence>
<comment type="caution">
    <text evidence="1">The sequence shown here is derived from an EMBL/GenBank/DDBJ whole genome shotgun (WGS) entry which is preliminary data.</text>
</comment>
<accession>A0ABQ9ZLN7</accession>